<dbReference type="Pfam" id="PF07992">
    <property type="entry name" value="Pyr_redox_2"/>
    <property type="match status" value="1"/>
</dbReference>
<proteinExistence type="inferred from homology"/>
<dbReference type="Pfam" id="PF02852">
    <property type="entry name" value="Pyr_redox_dim"/>
    <property type="match status" value="1"/>
</dbReference>
<dbReference type="PANTHER" id="PTHR43014">
    <property type="entry name" value="MERCURIC REDUCTASE"/>
    <property type="match status" value="1"/>
</dbReference>
<protein>
    <submittedName>
        <fullName evidence="7">Dihydrolipoyl dehydrogenase family protein</fullName>
        <ecNumber evidence="7">1.-.-.-</ecNumber>
    </submittedName>
</protein>
<dbReference type="EC" id="1.-.-.-" evidence="7"/>
<dbReference type="PRINTS" id="PR00411">
    <property type="entry name" value="PNDRDTASEI"/>
</dbReference>
<feature type="domain" description="FAD/NAD(P)-binding" evidence="6">
    <location>
        <begin position="8"/>
        <end position="323"/>
    </location>
</feature>
<reference evidence="8" key="1">
    <citation type="journal article" date="2019" name="Int. J. Syst. Evol. Microbiol.">
        <title>The Global Catalogue of Microorganisms (GCM) 10K type strain sequencing project: providing services to taxonomists for standard genome sequencing and annotation.</title>
        <authorList>
            <consortium name="The Broad Institute Genomics Platform"/>
            <consortium name="The Broad Institute Genome Sequencing Center for Infectious Disease"/>
            <person name="Wu L."/>
            <person name="Ma J."/>
        </authorList>
    </citation>
    <scope>NUCLEOTIDE SEQUENCE [LARGE SCALE GENOMIC DNA]</scope>
    <source>
        <strain evidence="8">CGMCC 4.7020</strain>
    </source>
</reference>
<keyword evidence="3" id="KW-0285">Flavoprotein</keyword>
<dbReference type="SUPFAM" id="SSF51905">
    <property type="entry name" value="FAD/NAD(P)-binding domain"/>
    <property type="match status" value="1"/>
</dbReference>
<keyword evidence="7" id="KW-0560">Oxidoreductase</keyword>
<evidence type="ECO:0000256" key="1">
    <source>
        <dbReference type="ARBA" id="ARBA00001974"/>
    </source>
</evidence>
<dbReference type="Gene3D" id="3.50.50.60">
    <property type="entry name" value="FAD/NAD(P)-binding domain"/>
    <property type="match status" value="2"/>
</dbReference>
<gene>
    <name evidence="7" type="ORF">ACFQ5X_44975</name>
</gene>
<accession>A0ABW3XTF6</accession>
<evidence type="ECO:0000313" key="7">
    <source>
        <dbReference type="EMBL" id="MFD1312891.1"/>
    </source>
</evidence>
<evidence type="ECO:0000313" key="8">
    <source>
        <dbReference type="Proteomes" id="UP001597058"/>
    </source>
</evidence>
<evidence type="ECO:0000256" key="2">
    <source>
        <dbReference type="ARBA" id="ARBA00007532"/>
    </source>
</evidence>
<dbReference type="RefSeq" id="WP_381237888.1">
    <property type="nucleotide sequence ID" value="NZ_JBHSKH010000053.1"/>
</dbReference>
<comment type="cofactor">
    <cofactor evidence="1">
        <name>FAD</name>
        <dbReference type="ChEBI" id="CHEBI:57692"/>
    </cofactor>
</comment>
<name>A0ABW3XTF6_9ACTN</name>
<organism evidence="7 8">
    <name type="scientific">Streptomyces kaempferi</name>
    <dbReference type="NCBI Taxonomy" id="333725"/>
    <lineage>
        <taxon>Bacteria</taxon>
        <taxon>Bacillati</taxon>
        <taxon>Actinomycetota</taxon>
        <taxon>Actinomycetes</taxon>
        <taxon>Kitasatosporales</taxon>
        <taxon>Streptomycetaceae</taxon>
        <taxon>Streptomyces</taxon>
    </lineage>
</organism>
<dbReference type="InterPro" id="IPR036188">
    <property type="entry name" value="FAD/NAD-bd_sf"/>
</dbReference>
<dbReference type="InterPro" id="IPR023753">
    <property type="entry name" value="FAD/NAD-binding_dom"/>
</dbReference>
<keyword evidence="8" id="KW-1185">Reference proteome</keyword>
<dbReference type="InterPro" id="IPR004099">
    <property type="entry name" value="Pyr_nucl-diS_OxRdtase_dimer"/>
</dbReference>
<keyword evidence="4" id="KW-0274">FAD</keyword>
<evidence type="ECO:0000256" key="3">
    <source>
        <dbReference type="ARBA" id="ARBA00022630"/>
    </source>
</evidence>
<evidence type="ECO:0000259" key="5">
    <source>
        <dbReference type="Pfam" id="PF02852"/>
    </source>
</evidence>
<sequence>MTGNVEGFDLLVVGGGKAGKTLAMDAARNGKSVAMVERDMIGGSCINVACIPTKALVSSARTLRSLRRAGDLGVHVDSPQVTPESLLKHKTGVVEGMVAINHKQFLDSGMDLVLGRARFVAPGTVEVELNSGGTRNLSGAQTVINTGTRPSIPPIPGLAEAGYLTSNSLLDLKRIPQRMVIIGGGAVGLEFAQMFATFGTEVTLVEAGSRLLPREDEDIAQSVAELLTRDGTRIVTGTSVTAVRREQGGVHLTLSNGISITADDVLVATGRAPVTSELNLPATGVDVDDRGYVVTDEHLATSAPGIWAAGDVAGSPQFTHVSLDDYRILKENLAGGARSTKDRLIPYTIFLTPELARVGLTEEQARAAGHAVRIAKLPVAAIPRARTMRETDGVWKAVIDGATDRILGVSLLGPEAGESLTTVQTAMLADMPFTRVRDMIITHPTMTEGLNLLFAAVKG</sequence>
<dbReference type="InterPro" id="IPR016156">
    <property type="entry name" value="FAD/NAD-linked_Rdtase_dimer_sf"/>
</dbReference>
<dbReference type="SUPFAM" id="SSF55424">
    <property type="entry name" value="FAD/NAD-linked reductases, dimerisation (C-terminal) domain"/>
    <property type="match status" value="1"/>
</dbReference>
<dbReference type="PANTHER" id="PTHR43014:SF2">
    <property type="entry name" value="MERCURIC REDUCTASE"/>
    <property type="match status" value="1"/>
</dbReference>
<dbReference type="GO" id="GO:0016491">
    <property type="term" value="F:oxidoreductase activity"/>
    <property type="evidence" value="ECO:0007669"/>
    <property type="project" value="UniProtKB-KW"/>
</dbReference>
<dbReference type="Proteomes" id="UP001597058">
    <property type="component" value="Unassembled WGS sequence"/>
</dbReference>
<evidence type="ECO:0000256" key="4">
    <source>
        <dbReference type="ARBA" id="ARBA00022827"/>
    </source>
</evidence>
<dbReference type="PIRSF" id="PIRSF000350">
    <property type="entry name" value="Mercury_reductase_MerA"/>
    <property type="match status" value="1"/>
</dbReference>
<comment type="caution">
    <text evidence="7">The sequence shown here is derived from an EMBL/GenBank/DDBJ whole genome shotgun (WGS) entry which is preliminary data.</text>
</comment>
<feature type="domain" description="Pyridine nucleotide-disulphide oxidoreductase dimerisation" evidence="5">
    <location>
        <begin position="345"/>
        <end position="450"/>
    </location>
</feature>
<dbReference type="PRINTS" id="PR00368">
    <property type="entry name" value="FADPNR"/>
</dbReference>
<dbReference type="InterPro" id="IPR001100">
    <property type="entry name" value="Pyr_nuc-diS_OxRdtase"/>
</dbReference>
<dbReference type="EMBL" id="JBHTMM010000144">
    <property type="protein sequence ID" value="MFD1312891.1"/>
    <property type="molecule type" value="Genomic_DNA"/>
</dbReference>
<dbReference type="Gene3D" id="3.30.390.30">
    <property type="match status" value="1"/>
</dbReference>
<evidence type="ECO:0000259" key="6">
    <source>
        <dbReference type="Pfam" id="PF07992"/>
    </source>
</evidence>
<comment type="similarity">
    <text evidence="2">Belongs to the class-I pyridine nucleotide-disulfide oxidoreductase family.</text>
</comment>